<sequence>MAGGAGLAAQRVSALLLLPPRDAGRGAGRAVHPRGVPRPPAGRLLRGGGPRPGPGVRAVAGGAAGARGDLRRRQPCGERRLAARPARPGRRRLRPGGACPDAGDRTGRAGGTDPQRAGRRRPALPGRGSGGGGALPGERHRCAPAAGRGARRAPGGADAGGQVGGAGGDRGGGDGFAAGRAAGAGAAPAGGLARGGLAHPRLGRLVTAGAPSAAPATDVHRTASRRPLMKHQGNSR</sequence>
<comment type="caution">
    <text evidence="2">The sequence shown here is derived from an EMBL/GenBank/DDBJ whole genome shotgun (WGS) entry which is preliminary data.</text>
</comment>
<feature type="compositionally biased region" description="Gly residues" evidence="1">
    <location>
        <begin position="157"/>
        <end position="176"/>
    </location>
</feature>
<dbReference type="AlphaFoldDB" id="A0A9W4GY57"/>
<organism evidence="2 3">
    <name type="scientific">Actinacidiphila bryophytorum</name>
    <dbReference type="NCBI Taxonomy" id="1436133"/>
    <lineage>
        <taxon>Bacteria</taxon>
        <taxon>Bacillati</taxon>
        <taxon>Actinomycetota</taxon>
        <taxon>Actinomycetes</taxon>
        <taxon>Kitasatosporales</taxon>
        <taxon>Streptomycetaceae</taxon>
        <taxon>Actinacidiphila</taxon>
    </lineage>
</organism>
<name>A0A9W4GY57_9ACTN</name>
<protein>
    <submittedName>
        <fullName evidence="2">Uncharacterized protein</fullName>
    </submittedName>
</protein>
<dbReference type="Proteomes" id="UP001153328">
    <property type="component" value="Unassembled WGS sequence"/>
</dbReference>
<dbReference type="EMBL" id="CAJVAX010000012">
    <property type="protein sequence ID" value="CAG7627813.1"/>
    <property type="molecule type" value="Genomic_DNA"/>
</dbReference>
<feature type="compositionally biased region" description="Low complexity" evidence="1">
    <location>
        <begin position="177"/>
        <end position="204"/>
    </location>
</feature>
<evidence type="ECO:0000313" key="3">
    <source>
        <dbReference type="Proteomes" id="UP001153328"/>
    </source>
</evidence>
<gene>
    <name evidence="2" type="ORF">SBRY_20403</name>
</gene>
<feature type="region of interest" description="Disordered" evidence="1">
    <location>
        <begin position="24"/>
        <end position="236"/>
    </location>
</feature>
<proteinExistence type="predicted"/>
<evidence type="ECO:0000256" key="1">
    <source>
        <dbReference type="SAM" id="MobiDB-lite"/>
    </source>
</evidence>
<evidence type="ECO:0000313" key="2">
    <source>
        <dbReference type="EMBL" id="CAG7627813.1"/>
    </source>
</evidence>
<feature type="compositionally biased region" description="Basic and acidic residues" evidence="1">
    <location>
        <begin position="68"/>
        <end position="81"/>
    </location>
</feature>
<reference evidence="2" key="1">
    <citation type="submission" date="2021-06" db="EMBL/GenBank/DDBJ databases">
        <authorList>
            <person name="Arsene-Ploetze F."/>
        </authorList>
    </citation>
    <scope>NUCLEOTIDE SEQUENCE</scope>
    <source>
        <strain evidence="2">SBRY1</strain>
    </source>
</reference>
<keyword evidence="3" id="KW-1185">Reference proteome</keyword>
<feature type="compositionally biased region" description="Low complexity" evidence="1">
    <location>
        <begin position="143"/>
        <end position="156"/>
    </location>
</feature>
<accession>A0A9W4GY57</accession>